<feature type="coiled-coil region" evidence="6">
    <location>
        <begin position="869"/>
        <end position="932"/>
    </location>
</feature>
<dbReference type="PANTHER" id="PTHR13748">
    <property type="entry name" value="COBW-RELATED"/>
    <property type="match status" value="1"/>
</dbReference>
<keyword evidence="1" id="KW-0547">Nucleotide-binding</keyword>
<dbReference type="RefSeq" id="XP_002766477.1">
    <property type="nucleotide sequence ID" value="XM_002766431.1"/>
</dbReference>
<comment type="catalytic activity">
    <reaction evidence="5">
        <text>GTP + H2O = GDP + phosphate + H(+)</text>
        <dbReference type="Rhea" id="RHEA:19669"/>
        <dbReference type="ChEBI" id="CHEBI:15377"/>
        <dbReference type="ChEBI" id="CHEBI:15378"/>
        <dbReference type="ChEBI" id="CHEBI:37565"/>
        <dbReference type="ChEBI" id="CHEBI:43474"/>
        <dbReference type="ChEBI" id="CHEBI:58189"/>
    </reaction>
    <physiologicalReaction direction="left-to-right" evidence="5">
        <dbReference type="Rhea" id="RHEA:19670"/>
    </physiologicalReaction>
</comment>
<evidence type="ECO:0000256" key="4">
    <source>
        <dbReference type="ARBA" id="ARBA00034320"/>
    </source>
</evidence>
<feature type="domain" description="CobW/HypB/UreG nucleotide-binding" evidence="7">
    <location>
        <begin position="1156"/>
        <end position="1330"/>
    </location>
</feature>
<feature type="coiled-coil region" evidence="6">
    <location>
        <begin position="982"/>
        <end position="1009"/>
    </location>
</feature>
<evidence type="ECO:0000256" key="2">
    <source>
        <dbReference type="ARBA" id="ARBA00022801"/>
    </source>
</evidence>
<dbReference type="SUPFAM" id="SSF52540">
    <property type="entry name" value="P-loop containing nucleoside triphosphate hydrolases"/>
    <property type="match status" value="1"/>
</dbReference>
<name>C5LVS1_PERM5</name>
<accession>C5LVS1</accession>
<reference evidence="9 10" key="1">
    <citation type="submission" date="2008-07" db="EMBL/GenBank/DDBJ databases">
        <authorList>
            <person name="El-Sayed N."/>
            <person name="Caler E."/>
            <person name="Inman J."/>
            <person name="Amedeo P."/>
            <person name="Hass B."/>
            <person name="Wortman J."/>
        </authorList>
    </citation>
    <scope>NUCLEOTIDE SEQUENCE [LARGE SCALE GENOMIC DNA]</scope>
    <source>
        <strain evidence="10">ATCC 50983 / TXsc</strain>
    </source>
</reference>
<dbReference type="GO" id="GO:0016787">
    <property type="term" value="F:hydrolase activity"/>
    <property type="evidence" value="ECO:0007669"/>
    <property type="project" value="UniProtKB-KW"/>
</dbReference>
<organism evidence="10">
    <name type="scientific">Perkinsus marinus (strain ATCC 50983 / TXsc)</name>
    <dbReference type="NCBI Taxonomy" id="423536"/>
    <lineage>
        <taxon>Eukaryota</taxon>
        <taxon>Sar</taxon>
        <taxon>Alveolata</taxon>
        <taxon>Perkinsozoa</taxon>
        <taxon>Perkinsea</taxon>
        <taxon>Perkinsida</taxon>
        <taxon>Perkinsidae</taxon>
        <taxon>Perkinsus</taxon>
    </lineage>
</organism>
<keyword evidence="3" id="KW-0143">Chaperone</keyword>
<keyword evidence="2" id="KW-0378">Hydrolase</keyword>
<dbReference type="OrthoDB" id="416236at2759"/>
<feature type="domain" description="CobW C-terminal" evidence="8">
    <location>
        <begin position="1389"/>
        <end position="1472"/>
    </location>
</feature>
<dbReference type="GO" id="GO:0000166">
    <property type="term" value="F:nucleotide binding"/>
    <property type="evidence" value="ECO:0007669"/>
    <property type="project" value="UniProtKB-KW"/>
</dbReference>
<comment type="similarity">
    <text evidence="4">Belongs to the SIMIBI class G3E GTPase family. ZNG1 subfamily.</text>
</comment>
<evidence type="ECO:0000313" key="10">
    <source>
        <dbReference type="Proteomes" id="UP000007800"/>
    </source>
</evidence>
<dbReference type="SUPFAM" id="SSF90002">
    <property type="entry name" value="Hypothetical protein YjiA, C-terminal domain"/>
    <property type="match status" value="1"/>
</dbReference>
<evidence type="ECO:0000256" key="1">
    <source>
        <dbReference type="ARBA" id="ARBA00022741"/>
    </source>
</evidence>
<evidence type="ECO:0000256" key="3">
    <source>
        <dbReference type="ARBA" id="ARBA00023186"/>
    </source>
</evidence>
<dbReference type="Gene3D" id="3.40.50.300">
    <property type="entry name" value="P-loop containing nucleotide triphosphate hydrolases"/>
    <property type="match status" value="1"/>
</dbReference>
<dbReference type="GO" id="GO:0005737">
    <property type="term" value="C:cytoplasm"/>
    <property type="evidence" value="ECO:0007669"/>
    <property type="project" value="TreeGrafter"/>
</dbReference>
<dbReference type="InterPro" id="IPR003495">
    <property type="entry name" value="CobW/HypB/UreG_nucleotide-bd"/>
</dbReference>
<keyword evidence="6" id="KW-0175">Coiled coil</keyword>
<evidence type="ECO:0000256" key="5">
    <source>
        <dbReference type="ARBA" id="ARBA00049117"/>
    </source>
</evidence>
<dbReference type="CDD" id="cd03112">
    <property type="entry name" value="CobW-like"/>
    <property type="match status" value="1"/>
</dbReference>
<dbReference type="Gene3D" id="3.30.1220.10">
    <property type="entry name" value="CobW-like, C-terminal domain"/>
    <property type="match status" value="1"/>
</dbReference>
<dbReference type="OMA" id="ANMAMHA"/>
<dbReference type="InterPro" id="IPR036627">
    <property type="entry name" value="CobW-likC_sf"/>
</dbReference>
<dbReference type="EMBL" id="GG685971">
    <property type="protein sequence ID" value="EEQ99194.1"/>
    <property type="molecule type" value="Genomic_DNA"/>
</dbReference>
<dbReference type="GeneID" id="9044868"/>
<dbReference type="InParanoid" id="C5LVS1"/>
<dbReference type="InterPro" id="IPR027417">
    <property type="entry name" value="P-loop_NTPase"/>
</dbReference>
<dbReference type="PANTHER" id="PTHR13748:SF62">
    <property type="entry name" value="COBW DOMAIN-CONTAINING PROTEIN"/>
    <property type="match status" value="1"/>
</dbReference>
<evidence type="ECO:0000256" key="6">
    <source>
        <dbReference type="SAM" id="Coils"/>
    </source>
</evidence>
<evidence type="ECO:0000259" key="7">
    <source>
        <dbReference type="Pfam" id="PF02492"/>
    </source>
</evidence>
<dbReference type="Pfam" id="PF07683">
    <property type="entry name" value="CobW_C"/>
    <property type="match status" value="1"/>
</dbReference>
<evidence type="ECO:0000313" key="9">
    <source>
        <dbReference type="EMBL" id="EEQ99194.1"/>
    </source>
</evidence>
<gene>
    <name evidence="9" type="ORF">Pmar_PMAR018311</name>
</gene>
<keyword evidence="10" id="KW-1185">Reference proteome</keyword>
<dbReference type="Proteomes" id="UP000007800">
    <property type="component" value="Unassembled WGS sequence"/>
</dbReference>
<sequence>MREKFTEGDNTNVFCNAACQGARYTQVKEFSDRLQSSLPVQLQSIDNITAAAQKMRALGFLGGLGDAEHAIGSDDILFRYVSLIRVGSLEYTIPRAVGDVKNLRVNLSESRGPSSVAIRAVAEEVYREMSAMFDAGRSKIANAGAEYESNFTAMAKRLGSKALQHYKDVDGRAEQITESTGSPLVKLWSTVSVVKGLVASIASDVAERTNRTLERAKALKKVVETMAHKDGLVQEIQSQLDQDMKEIGKEPAVDVGSTNVTIGASAQRLMAGLERDTSIKKQQIDAEARAASRKAASALLVSELAMRGKSREAKNDAKKALSGFARGMVRQQEIVRNTLLDGVKAAKKAEKEMEWMARNEASEAAAYKASMNATLTAFNRDANAASANAVGGFSEGTKQVSAKSAAEEERMAATAKLFADGLEKSRREKDVKIASVEKASLIFVQTVGEDETRFREEARRSAALVNANEATMMAKVAEFDDAAQRELAAELAEIANNMTSLMSSLEGQYHRSDEEAHRAISTDGDKLATVMKRVKAARGKLLEMESNKRKMREEIGNSSGAAGKALDALRDSFDATIGKVKIAMKGAAEGAGSNLSDDISKIKSESDHIVEGEVARSTESLKSVSGHAIGILGMIAGEFAQAAEELKSRRQLLAQESANLTARWAVVKRRIDRSLAKAVSADLGLDPRALVVGIEGNMVRSDEQANGREVNRLTAATSEMEDAEETTRKTVDSLGKLLKMPEAAEDMNRLKLLVAGTFKESAPMEVANMLGSSEMEQEKNLLSFQQTIEGEIQQVKGPQVGELKEFAGGLLVSLEKALQTMESSTRAEMQHRKESEVGKIRGLKVGVLGAEEKELQGLDTIDAKDHAGSAQLGETLERMQNTLRMLKNNMELLSSGEDEEAARMSKEMRSRVANATEEASKLELDIGAMKEETRRSLEEDHRRIHHEIANASIEEEAGELGKRLADAQTYAVDVLTKRGHELEDQRRQIVGYQLSMAREEAQTRELERQIASSLGTFESRVRSASSNINNSMNVDDAVKFAKERIQEVARMARDPRQQEEISEELSAIEQEIARVGSNMTAAYKAELSTTNDTMVDEVGETMKRMRAERDDIKGVLDAREKDEKRIQEQGPNRLSMICDCECNPGVIPTWLCVASKTTLVSRMLRESKGRFFVLNNEIGGISVSELPDNYASGSSGDCSTVYELGGGCLCCNLRNDLMAKLEGLGKKALAAPSDDPVNGIILETTGLATPGPVVQGLVAQPPEGIVLRKVVTLVDASNFIEQYKRVTDPRSSELVQQLVFADLVIINKCDLVDDQTAAQIEDTIRSINPVCRLVHTVHSDISMEEVLRSQGDTYTSPGDLNDVPQHKPWRDGVCSCALSGPYPASKGVAIDIEKFRAWLQDFVENNRVFRVKGMLIAGDGKRYLLQGVEKSFQLVETDCPSEMASKVNKLVVIGQRIQEHMGDEIDKSLNALLVDRKDMETSKPTWVKAYVGKDWTDAEQWSP</sequence>
<dbReference type="InterPro" id="IPR011629">
    <property type="entry name" value="CobW-like_C"/>
</dbReference>
<dbReference type="Pfam" id="PF02492">
    <property type="entry name" value="cobW"/>
    <property type="match status" value="1"/>
</dbReference>
<proteinExistence type="inferred from homology"/>
<dbReference type="InterPro" id="IPR051316">
    <property type="entry name" value="Zinc-reg_GTPase_activator"/>
</dbReference>
<protein>
    <submittedName>
        <fullName evidence="9">Liver stage antigen 3, putative</fullName>
    </submittedName>
</protein>
<evidence type="ECO:0000259" key="8">
    <source>
        <dbReference type="Pfam" id="PF07683"/>
    </source>
</evidence>